<name>A0A5M3Q0V9_9GAMM</name>
<evidence type="ECO:0000313" key="2">
    <source>
        <dbReference type="EMBL" id="GBO88696.1"/>
    </source>
</evidence>
<dbReference type="InterPro" id="IPR031817">
    <property type="entry name" value="DotD"/>
</dbReference>
<proteinExistence type="predicted"/>
<sequence>MNRMLIGAALAISGVLTLTGCASNEPVAQASVASSNLQESMDRVEVEIVDELRLLAKLRDEERKKRLTEEEKQQRILQAQDERVPPEFKQHASMSVPPKDAHEVCTLLADAVEYESTVEGPIPRRPIWVRINIRDEPLYSAVMDLGRQTGSAFTMEIYPLSKLVRCVYNREVNE</sequence>
<reference evidence="2 3" key="1">
    <citation type="journal article" date="2019" name="J. Gen. Appl. Microbiol.">
        <title>Aerobic degradation of cis-dichloroethene by the marine bacterium Marinobacter salsuginis strain 5N-3.</title>
        <authorList>
            <person name="Inoue Y."/>
            <person name="Fukunaga Y."/>
            <person name="Katsumata H."/>
            <person name="Ohji S."/>
            <person name="Hosoyama A."/>
            <person name="Mori K."/>
            <person name="Ando K."/>
        </authorList>
    </citation>
    <scope>NUCLEOTIDE SEQUENCE [LARGE SCALE GENOMIC DNA]</scope>
    <source>
        <strain evidence="2 3">NBRC 109114</strain>
    </source>
</reference>
<accession>A0A5M3Q0V9</accession>
<organism evidence="2 3">
    <name type="scientific">Marinobacter salsuginis</name>
    <dbReference type="NCBI Taxonomy" id="418719"/>
    <lineage>
        <taxon>Bacteria</taxon>
        <taxon>Pseudomonadati</taxon>
        <taxon>Pseudomonadota</taxon>
        <taxon>Gammaproteobacteria</taxon>
        <taxon>Pseudomonadales</taxon>
        <taxon>Marinobacteraceae</taxon>
        <taxon>Marinobacter</taxon>
    </lineage>
</organism>
<protein>
    <recommendedName>
        <fullName evidence="4">Lipoprotein</fullName>
    </recommendedName>
</protein>
<dbReference type="InterPro" id="IPR038140">
    <property type="entry name" value="DotD_sf"/>
</dbReference>
<dbReference type="RefSeq" id="WP_136629891.1">
    <property type="nucleotide sequence ID" value="NZ_BGZI01000015.1"/>
</dbReference>
<dbReference type="PROSITE" id="PS51257">
    <property type="entry name" value="PROKAR_LIPOPROTEIN"/>
    <property type="match status" value="1"/>
</dbReference>
<feature type="region of interest" description="Disordered" evidence="1">
    <location>
        <begin position="65"/>
        <end position="84"/>
    </location>
</feature>
<gene>
    <name evidence="2" type="ORF">MSSD14B_23640</name>
</gene>
<evidence type="ECO:0000256" key="1">
    <source>
        <dbReference type="SAM" id="MobiDB-lite"/>
    </source>
</evidence>
<comment type="caution">
    <text evidence="2">The sequence shown here is derived from an EMBL/GenBank/DDBJ whole genome shotgun (WGS) entry which is preliminary data.</text>
</comment>
<dbReference type="EMBL" id="BGZI01000015">
    <property type="protein sequence ID" value="GBO88696.1"/>
    <property type="molecule type" value="Genomic_DNA"/>
</dbReference>
<dbReference type="Pfam" id="PF16816">
    <property type="entry name" value="DotD"/>
    <property type="match status" value="1"/>
</dbReference>
<evidence type="ECO:0008006" key="4">
    <source>
        <dbReference type="Google" id="ProtNLM"/>
    </source>
</evidence>
<dbReference type="AlphaFoldDB" id="A0A5M3Q0V9"/>
<dbReference type="Proteomes" id="UP000387223">
    <property type="component" value="Unassembled WGS sequence"/>
</dbReference>
<dbReference type="Gene3D" id="3.55.50.60">
    <property type="entry name" value="DotD protein"/>
    <property type="match status" value="1"/>
</dbReference>
<evidence type="ECO:0000313" key="3">
    <source>
        <dbReference type="Proteomes" id="UP000387223"/>
    </source>
</evidence>